<evidence type="ECO:0000313" key="1">
    <source>
        <dbReference type="EMBL" id="CAF1676028.1"/>
    </source>
</evidence>
<accession>A0A8S2GB36</accession>
<dbReference type="Proteomes" id="UP000677228">
    <property type="component" value="Unassembled WGS sequence"/>
</dbReference>
<sequence>DQQLSTYDGFNSLENRVRQLQHDLISAVSTDDQLNKRMLTLVTGNNEESLHNRGQYCPIKNNFTNSDVLQQTSQTLNNSCSVRMQTYSNEKSKTAVYLQHISTTFDVLI</sequence>
<gene>
    <name evidence="1" type="ORF">OVA965_LOCUS45894</name>
    <name evidence="2" type="ORF">TMI583_LOCUS49870</name>
</gene>
<organism evidence="1 3">
    <name type="scientific">Didymodactylos carnosus</name>
    <dbReference type="NCBI Taxonomy" id="1234261"/>
    <lineage>
        <taxon>Eukaryota</taxon>
        <taxon>Metazoa</taxon>
        <taxon>Spiralia</taxon>
        <taxon>Gnathifera</taxon>
        <taxon>Rotifera</taxon>
        <taxon>Eurotatoria</taxon>
        <taxon>Bdelloidea</taxon>
        <taxon>Philodinida</taxon>
        <taxon>Philodinidae</taxon>
        <taxon>Didymodactylos</taxon>
    </lineage>
</organism>
<reference evidence="1" key="1">
    <citation type="submission" date="2021-02" db="EMBL/GenBank/DDBJ databases">
        <authorList>
            <person name="Nowell W R."/>
        </authorList>
    </citation>
    <scope>NUCLEOTIDE SEQUENCE</scope>
</reference>
<comment type="caution">
    <text evidence="1">The sequence shown here is derived from an EMBL/GenBank/DDBJ whole genome shotgun (WGS) entry which is preliminary data.</text>
</comment>
<dbReference type="EMBL" id="CAJOBA010112957">
    <property type="protein sequence ID" value="CAF4559138.1"/>
    <property type="molecule type" value="Genomic_DNA"/>
</dbReference>
<evidence type="ECO:0000313" key="3">
    <source>
        <dbReference type="Proteomes" id="UP000677228"/>
    </source>
</evidence>
<name>A0A8S2GB36_9BILA</name>
<dbReference type="Proteomes" id="UP000682733">
    <property type="component" value="Unassembled WGS sequence"/>
</dbReference>
<evidence type="ECO:0000313" key="2">
    <source>
        <dbReference type="EMBL" id="CAF4559138.1"/>
    </source>
</evidence>
<dbReference type="EMBL" id="CAJNOK010077047">
    <property type="protein sequence ID" value="CAF1676028.1"/>
    <property type="molecule type" value="Genomic_DNA"/>
</dbReference>
<dbReference type="AlphaFoldDB" id="A0A8S2GB36"/>
<feature type="non-terminal residue" evidence="1">
    <location>
        <position position="1"/>
    </location>
</feature>
<protein>
    <submittedName>
        <fullName evidence="1">Uncharacterized protein</fullName>
    </submittedName>
</protein>
<proteinExistence type="predicted"/>